<dbReference type="Pfam" id="PF00580">
    <property type="entry name" value="UvrD-helicase"/>
    <property type="match status" value="1"/>
</dbReference>
<name>A0A0G4JRB9_9GAMM</name>
<feature type="binding site" evidence="12">
    <location>
        <begin position="24"/>
        <end position="31"/>
    </location>
    <ligand>
        <name>ATP</name>
        <dbReference type="ChEBI" id="CHEBI:30616"/>
    </ligand>
</feature>
<keyword evidence="6" id="KW-0238">DNA-binding</keyword>
<dbReference type="InterPro" id="IPR014016">
    <property type="entry name" value="UvrD-like_ATP-bd"/>
</dbReference>
<comment type="catalytic activity">
    <reaction evidence="11">
        <text>ATP + H2O = ADP + phosphate + H(+)</text>
        <dbReference type="Rhea" id="RHEA:13065"/>
        <dbReference type="ChEBI" id="CHEBI:15377"/>
        <dbReference type="ChEBI" id="CHEBI:15378"/>
        <dbReference type="ChEBI" id="CHEBI:30616"/>
        <dbReference type="ChEBI" id="CHEBI:43474"/>
        <dbReference type="ChEBI" id="CHEBI:456216"/>
        <dbReference type="EC" id="5.6.2.4"/>
    </reaction>
</comment>
<keyword evidence="4 12" id="KW-0347">Helicase</keyword>
<dbReference type="InterPro" id="IPR027417">
    <property type="entry name" value="P-loop_NTPase"/>
</dbReference>
<dbReference type="Gene3D" id="3.40.50.300">
    <property type="entry name" value="P-loop containing nucleotide triphosphate hydrolases"/>
    <property type="match status" value="2"/>
</dbReference>
<dbReference type="InterPro" id="IPR014017">
    <property type="entry name" value="DNA_helicase_UvrD-like_C"/>
</dbReference>
<dbReference type="PROSITE" id="PS51198">
    <property type="entry name" value="UVRD_HELICASE_ATP_BIND"/>
    <property type="match status" value="1"/>
</dbReference>
<comment type="similarity">
    <text evidence="1">Belongs to the helicase family. UvrD subfamily.</text>
</comment>
<gene>
    <name evidence="14" type="ORF">BN1221_00658c</name>
</gene>
<dbReference type="RefSeq" id="WP_048636104.1">
    <property type="nucleotide sequence ID" value="NZ_CGIG01000001.1"/>
</dbReference>
<evidence type="ECO:0000313" key="15">
    <source>
        <dbReference type="Proteomes" id="UP000044377"/>
    </source>
</evidence>
<evidence type="ECO:0000256" key="6">
    <source>
        <dbReference type="ARBA" id="ARBA00023125"/>
    </source>
</evidence>
<dbReference type="AlphaFoldDB" id="A0A0G4JRB9"/>
<keyword evidence="7" id="KW-0413">Isomerase</keyword>
<protein>
    <recommendedName>
        <fullName evidence="9">DNA 3'-5' helicase</fullName>
        <ecNumber evidence="9">5.6.2.4</ecNumber>
    </recommendedName>
    <alternativeName>
        <fullName evidence="10">DNA 3'-5' helicase II</fullName>
    </alternativeName>
</protein>
<evidence type="ECO:0000313" key="14">
    <source>
        <dbReference type="EMBL" id="CPR14251.1"/>
    </source>
</evidence>
<evidence type="ECO:0000256" key="10">
    <source>
        <dbReference type="ARBA" id="ARBA00034923"/>
    </source>
</evidence>
<dbReference type="PANTHER" id="PTHR11070">
    <property type="entry name" value="UVRD / RECB / PCRA DNA HELICASE FAMILY MEMBER"/>
    <property type="match status" value="1"/>
</dbReference>
<dbReference type="Proteomes" id="UP000044377">
    <property type="component" value="Unassembled WGS sequence"/>
</dbReference>
<evidence type="ECO:0000256" key="8">
    <source>
        <dbReference type="ARBA" id="ARBA00034617"/>
    </source>
</evidence>
<keyword evidence="3 12" id="KW-0378">Hydrolase</keyword>
<accession>A0A0G4JRB9</accession>
<dbReference type="Pfam" id="PF13361">
    <property type="entry name" value="UvrD_C"/>
    <property type="match status" value="1"/>
</dbReference>
<dbReference type="CDD" id="cd17932">
    <property type="entry name" value="DEXQc_UvrD"/>
    <property type="match status" value="1"/>
</dbReference>
<evidence type="ECO:0000256" key="5">
    <source>
        <dbReference type="ARBA" id="ARBA00022840"/>
    </source>
</evidence>
<dbReference type="PANTHER" id="PTHR11070:SF2">
    <property type="entry name" value="ATP-DEPENDENT DNA HELICASE SRS2"/>
    <property type="match status" value="1"/>
</dbReference>
<dbReference type="Gene3D" id="1.10.10.160">
    <property type="match status" value="1"/>
</dbReference>
<proteinExistence type="inferred from homology"/>
<evidence type="ECO:0000256" key="4">
    <source>
        <dbReference type="ARBA" id="ARBA00022806"/>
    </source>
</evidence>
<dbReference type="GO" id="GO:0043138">
    <property type="term" value="F:3'-5' DNA helicase activity"/>
    <property type="evidence" value="ECO:0007669"/>
    <property type="project" value="UniProtKB-EC"/>
</dbReference>
<evidence type="ECO:0000256" key="12">
    <source>
        <dbReference type="PROSITE-ProRule" id="PRU00560"/>
    </source>
</evidence>
<dbReference type="STRING" id="1109412.BN1221_00658c"/>
<dbReference type="GO" id="GO:0016887">
    <property type="term" value="F:ATP hydrolysis activity"/>
    <property type="evidence" value="ECO:0007669"/>
    <property type="project" value="RHEA"/>
</dbReference>
<evidence type="ECO:0000256" key="11">
    <source>
        <dbReference type="ARBA" id="ARBA00048988"/>
    </source>
</evidence>
<evidence type="ECO:0000256" key="9">
    <source>
        <dbReference type="ARBA" id="ARBA00034808"/>
    </source>
</evidence>
<dbReference type="SUPFAM" id="SSF52540">
    <property type="entry name" value="P-loop containing nucleoside triphosphate hydrolases"/>
    <property type="match status" value="1"/>
</dbReference>
<dbReference type="EMBL" id="CGIG01000001">
    <property type="protein sequence ID" value="CPR14251.1"/>
    <property type="molecule type" value="Genomic_DNA"/>
</dbReference>
<evidence type="ECO:0000256" key="1">
    <source>
        <dbReference type="ARBA" id="ARBA00009922"/>
    </source>
</evidence>
<keyword evidence="15" id="KW-1185">Reference proteome</keyword>
<evidence type="ECO:0000256" key="7">
    <source>
        <dbReference type="ARBA" id="ARBA00023235"/>
    </source>
</evidence>
<dbReference type="EC" id="5.6.2.4" evidence="9"/>
<feature type="domain" description="UvrD-like helicase ATP-binding" evidence="13">
    <location>
        <begin position="3"/>
        <end position="274"/>
    </location>
</feature>
<dbReference type="GO" id="GO:0003677">
    <property type="term" value="F:DNA binding"/>
    <property type="evidence" value="ECO:0007669"/>
    <property type="project" value="InterPro"/>
</dbReference>
<dbReference type="GO" id="GO:0005524">
    <property type="term" value="F:ATP binding"/>
    <property type="evidence" value="ECO:0007669"/>
    <property type="project" value="UniProtKB-UniRule"/>
</dbReference>
<organism evidence="14 15">
    <name type="scientific">Brenneria goodwinii</name>
    <dbReference type="NCBI Taxonomy" id="1109412"/>
    <lineage>
        <taxon>Bacteria</taxon>
        <taxon>Pseudomonadati</taxon>
        <taxon>Pseudomonadota</taxon>
        <taxon>Gammaproteobacteria</taxon>
        <taxon>Enterobacterales</taxon>
        <taxon>Pectobacteriaceae</taxon>
        <taxon>Brenneria</taxon>
    </lineage>
</organism>
<keyword evidence="5 12" id="KW-0067">ATP-binding</keyword>
<dbReference type="GO" id="GO:0000725">
    <property type="term" value="P:recombinational repair"/>
    <property type="evidence" value="ECO:0007669"/>
    <property type="project" value="TreeGrafter"/>
</dbReference>
<reference evidence="15" key="1">
    <citation type="submission" date="2015-01" db="EMBL/GenBank/DDBJ databases">
        <authorList>
            <person name="Paterson Steve"/>
        </authorList>
    </citation>
    <scope>NUCLEOTIDE SEQUENCE [LARGE SCALE GENOMIC DNA]</scope>
    <source>
        <strain evidence="15">OBR1</strain>
    </source>
</reference>
<evidence type="ECO:0000256" key="3">
    <source>
        <dbReference type="ARBA" id="ARBA00022801"/>
    </source>
</evidence>
<sequence>MPYRNLTSEQLDAVRFDGNLLLTACPGSGKTKTLVSKLCFILENNELFDIGKKKIVALTYTNVAADTILERINSYGINSDSLWIGTIHSFCLNWIIKPNIDRIPRLCKGFNVIDEYEKEFILNDLKDRYNLSPYNKINTLLDFSFTPLYSRDTTEYSVVKAYHAYLHENRLIDFDLILNLTCNLLLKNDVLCERLSLIMRCILVDEYQDTSYIQYEILRLIVSKKNSLITFIGDKEQAIYTGLGAVVKNRKELFDYFNLEELEEMRLTGCFRSSQSIIDFYSKYKDDAYYINSLSELKTFPSVILKENSVDITQLSVYVSGIIRTHLEHGISPSEIAVLCPSWFDVIKLSNEIRSLNADIEIDGVMVSPIPKNNENFWLNLVKLALIKKNPSNYIVRQKLLRDLLKELNDLEPYTQFLSPKQIIKQINKIEFAMNYNCEIDVWINDLITKFCNSISLDINNESYAYKEMNCLIDATKKRMVKYNMSYKANDLHSFFNFKSGVKITTCHSTKGDEYDVIICTGLLNGKIPNWNDIIDCSSVHQNYVARRLLYVIGSRAKKHLYMISESGHKTQKGYPYQITPQL</sequence>
<evidence type="ECO:0000259" key="13">
    <source>
        <dbReference type="PROSITE" id="PS51198"/>
    </source>
</evidence>
<evidence type="ECO:0000256" key="2">
    <source>
        <dbReference type="ARBA" id="ARBA00022741"/>
    </source>
</evidence>
<dbReference type="InterPro" id="IPR013986">
    <property type="entry name" value="DExx_box_DNA_helicase_dom_sf"/>
</dbReference>
<dbReference type="InterPro" id="IPR000212">
    <property type="entry name" value="DNA_helicase_UvrD/REP"/>
</dbReference>
<keyword evidence="2 12" id="KW-0547">Nucleotide-binding</keyword>
<comment type="catalytic activity">
    <reaction evidence="8">
        <text>Couples ATP hydrolysis with the unwinding of duplex DNA by translocating in the 3'-5' direction.</text>
        <dbReference type="EC" id="5.6.2.4"/>
    </reaction>
</comment>